<evidence type="ECO:0000259" key="16">
    <source>
        <dbReference type="Pfam" id="PF04869"/>
    </source>
</evidence>
<feature type="coiled-coil region" evidence="14">
    <location>
        <begin position="699"/>
        <end position="791"/>
    </location>
</feature>
<dbReference type="GO" id="GO:0000139">
    <property type="term" value="C:Golgi membrane"/>
    <property type="evidence" value="ECO:0007669"/>
    <property type="project" value="InterPro"/>
</dbReference>
<evidence type="ECO:0000256" key="5">
    <source>
        <dbReference type="ARBA" id="ARBA00022603"/>
    </source>
</evidence>
<dbReference type="PANTHER" id="PTHR10013:SF0">
    <property type="entry name" value="GENERAL VESICULAR TRANSPORT FACTOR P115"/>
    <property type="match status" value="1"/>
</dbReference>
<organism evidence="20 21">
    <name type="scientific">Phyllachora maydis</name>
    <dbReference type="NCBI Taxonomy" id="1825666"/>
    <lineage>
        <taxon>Eukaryota</taxon>
        <taxon>Fungi</taxon>
        <taxon>Dikarya</taxon>
        <taxon>Ascomycota</taxon>
        <taxon>Pezizomycotina</taxon>
        <taxon>Sordariomycetes</taxon>
        <taxon>Sordariomycetidae</taxon>
        <taxon>Phyllachorales</taxon>
        <taxon>Phyllachoraceae</taxon>
        <taxon>Phyllachora</taxon>
    </lineage>
</organism>
<evidence type="ECO:0000256" key="11">
    <source>
        <dbReference type="ARBA" id="ARBA00047384"/>
    </source>
</evidence>
<feature type="compositionally biased region" description="Acidic residues" evidence="15">
    <location>
        <begin position="889"/>
        <end position="899"/>
    </location>
</feature>
<keyword evidence="9 14" id="KW-0175">Coiled coil</keyword>
<evidence type="ECO:0000256" key="4">
    <source>
        <dbReference type="ARBA" id="ARBA00022553"/>
    </source>
</evidence>
<keyword evidence="8" id="KW-0333">Golgi apparatus</keyword>
<evidence type="ECO:0000256" key="15">
    <source>
        <dbReference type="SAM" id="MobiDB-lite"/>
    </source>
</evidence>
<dbReference type="Proteomes" id="UP001217918">
    <property type="component" value="Unassembled WGS sequence"/>
</dbReference>
<evidence type="ECO:0000256" key="9">
    <source>
        <dbReference type="ARBA" id="ARBA00023054"/>
    </source>
</evidence>
<feature type="domain" description="Uso1/p115-like vesicle tethering protein C-terminal" evidence="17">
    <location>
        <begin position="774"/>
        <end position="900"/>
    </location>
</feature>
<feature type="region of interest" description="Disordered" evidence="15">
    <location>
        <begin position="881"/>
        <end position="929"/>
    </location>
</feature>
<evidence type="ECO:0000256" key="7">
    <source>
        <dbReference type="ARBA" id="ARBA00022691"/>
    </source>
</evidence>
<comment type="caution">
    <text evidence="20">The sequence shown here is derived from an EMBL/GenBank/DDBJ whole genome shotgun (WGS) entry which is preliminary data.</text>
</comment>
<dbReference type="Gene3D" id="1.25.10.10">
    <property type="entry name" value="Leucine-rich Repeat Variant"/>
    <property type="match status" value="2"/>
</dbReference>
<keyword evidence="5 13" id="KW-0489">Methyltransferase</keyword>
<accession>A0AAD9I5V8</accession>
<dbReference type="Pfam" id="PF04869">
    <property type="entry name" value="Uso1_p115_head"/>
    <property type="match status" value="2"/>
</dbReference>
<keyword evidence="21" id="KW-1185">Reference proteome</keyword>
<name>A0AAD9I5V8_9PEZI</name>
<evidence type="ECO:0000256" key="14">
    <source>
        <dbReference type="SAM" id="Coils"/>
    </source>
</evidence>
<sequence length="1473" mass="162875">MFSTITAAPAKQSVGETISVLSGRLSSATLLEDRRAAILGLRSFAKEYPASVASGALRSLIGSLGNDGEDVDTVKVVLETLLMLFSPNEDSPEASEEIALWLADEFTQRQENIGILLGLLATDDFYSRLYSLQLLSAILAARPERTEESMLDAPLSIPRIVAMLDDRREAIRNEVVALLTSLTLESVVIQNSVAFESAFERVFNIMNEEGGLLDGGRTVEDCLIFLANLLRLNAPNQSMFREMGFNAQLGRLLETAYRGQDEGGEPGVAPWALAQRNRNIYALLAVIRLFLVPGAVGTSQNQGAFLKDRVLENALQLAFTLGIEVPIKSEALTTCADMIRGNARLQESFAGLQILSPLPTPAPEERPPINGVHKVFVIDGLLDLTLAVRDVRLFDMRYAALTNILTALLEPPEETANPTTKALAMAVTEGDESTGEEVVTGIQTITAHLLSSIQRSDDVRVLVGYLMLLLCWLFEDLDGTNDFLGEASNVQGLIQAAVQNPNGDVVVQGLSTMLLGVIYEFSTKDSPVPRATLREIMLSRMGRDRYIDKMAKLRSHPLMRDFEVTGQKLDAAADHIQPDVFFDEHFVEFFKDNYSRIVRAIDRDPGLELSVVANGVQKGISRELVDSLRTQLEDKERALQEAQVEKASLSQQLGQEQADHRRTKESNSMEKSRTKEMLDSLRSKLETRDRDLQNTEFARAATAKQLSQVQLELQQARAEMASLKTVNEGLQKAHSEEMASAEATLRTRELEWQRQLESTRKTADTEMERVRRRSEAEKADLKATISRLEVDLMKAHKATSGAEAECAELRSQLQTSARKASEMEKGIEAAQAGSRGEQERLQGQLRKAEDERKAVQGELDDLLMVFADLEEKATRYEERLTALGQSISDGEEGDEDEGGDERADKGDDDASGADLSEEDGWQDANPDEDVEDEVAVISLVDDRVFPNALQMIEHCKANHSLDFLAIRDRLGLDFHGTVKLINFIRQRVHEGAPLPPEITPEHLQDDGLLKPVLDDDGLILCLDDLPGPPEPPGIPLDQAAGHESPDVASLLQKNAELQAELELLSKQFSNYRLAVQQTLDQRWGDDVDADAEGTVPGVGPGRADLAGARKAKDDSDYYFESYAHNEIHETMLKDTVRTDAYRDFIYQNKDLFEGKVVLDVGCGTGILSMFCAKAGAKQVIAVDRSDIIDKARENIFNNGLQQTIVCLKGTVEDVMLPVAQVDIIVSEWMGYCLLYEAMLPSILWARDKYLKPGGLLVPSHASLWVAPVHDPEFVSEHITFWRHVYGFDMKAMQKDIYVDARVQVMPASALCGRAHPFRLLDLHTVAVEDLAFQVPWQSRVSGTVQSLEGFLVWFDTFFARSRDDPSILADTTAADWVSARPDRTAFTTGPFGQETHWKQGLLLVEPRDGMDGGAGGEGEEVADAGLAADSVLAGEITYAAPYKTSRGYNITVTWGESERAQETEKRSQTWRLH</sequence>
<evidence type="ECO:0000256" key="1">
    <source>
        <dbReference type="ARBA" id="ARBA00004123"/>
    </source>
</evidence>
<dbReference type="Pfam" id="PF13649">
    <property type="entry name" value="Methyltransf_25"/>
    <property type="match status" value="1"/>
</dbReference>
<evidence type="ECO:0000313" key="20">
    <source>
        <dbReference type="EMBL" id="KAK2070902.1"/>
    </source>
</evidence>
<dbReference type="GO" id="GO:0006888">
    <property type="term" value="P:endoplasmic reticulum to Golgi vesicle-mediated transport"/>
    <property type="evidence" value="ECO:0007669"/>
    <property type="project" value="TreeGrafter"/>
</dbReference>
<dbReference type="SUPFAM" id="SSF53335">
    <property type="entry name" value="S-adenosyl-L-methionine-dependent methyltransferases"/>
    <property type="match status" value="1"/>
</dbReference>
<evidence type="ECO:0000259" key="18">
    <source>
        <dbReference type="Pfam" id="PF13649"/>
    </source>
</evidence>
<dbReference type="GO" id="GO:0005795">
    <property type="term" value="C:Golgi stack"/>
    <property type="evidence" value="ECO:0007669"/>
    <property type="project" value="TreeGrafter"/>
</dbReference>
<dbReference type="GO" id="GO:0012507">
    <property type="term" value="C:ER to Golgi transport vesicle membrane"/>
    <property type="evidence" value="ECO:0007669"/>
    <property type="project" value="TreeGrafter"/>
</dbReference>
<dbReference type="GO" id="GO:0035242">
    <property type="term" value="F:protein-arginine omega-N asymmetric methyltransferase activity"/>
    <property type="evidence" value="ECO:0007669"/>
    <property type="project" value="UniProtKB-EC"/>
</dbReference>
<feature type="domain" description="Methyltransferase" evidence="18">
    <location>
        <begin position="1157"/>
        <end position="1254"/>
    </location>
</feature>
<keyword evidence="4" id="KW-0597">Phosphoprotein</keyword>
<protein>
    <recommendedName>
        <fullName evidence="3">type I protein arginine methyltransferase</fullName>
        <ecNumber evidence="3">2.1.1.319</ecNumber>
    </recommendedName>
</protein>
<evidence type="ECO:0000256" key="10">
    <source>
        <dbReference type="ARBA" id="ARBA00023242"/>
    </source>
</evidence>
<dbReference type="GO" id="GO:0032259">
    <property type="term" value="P:methylation"/>
    <property type="evidence" value="ECO:0007669"/>
    <property type="project" value="UniProtKB-KW"/>
</dbReference>
<dbReference type="FunFam" id="3.40.50.150:FF:000034">
    <property type="entry name" value="Protein arginine N-methyltransferase 3"/>
    <property type="match status" value="1"/>
</dbReference>
<dbReference type="PANTHER" id="PTHR10013">
    <property type="entry name" value="GENERAL VESICULAR TRANSPORT FACTOR P115"/>
    <property type="match status" value="1"/>
</dbReference>
<dbReference type="InterPro" id="IPR055135">
    <property type="entry name" value="PRMT_dom"/>
</dbReference>
<dbReference type="Gene3D" id="3.40.50.150">
    <property type="entry name" value="Vaccinia Virus protein VP39"/>
    <property type="match status" value="1"/>
</dbReference>
<dbReference type="GO" id="GO:0048211">
    <property type="term" value="P:Golgi vesicle docking"/>
    <property type="evidence" value="ECO:0007669"/>
    <property type="project" value="TreeGrafter"/>
</dbReference>
<feature type="coiled-coil region" evidence="14">
    <location>
        <begin position="1047"/>
        <end position="1074"/>
    </location>
</feature>
<comment type="subcellular location">
    <subcellularLocation>
        <location evidence="2">Golgi apparatus</location>
    </subcellularLocation>
    <subcellularLocation>
        <location evidence="1">Nucleus</location>
    </subcellularLocation>
</comment>
<evidence type="ECO:0000256" key="2">
    <source>
        <dbReference type="ARBA" id="ARBA00004555"/>
    </source>
</evidence>
<reference evidence="20" key="1">
    <citation type="journal article" date="2023" name="Mol. Plant Microbe Interact.">
        <title>Elucidating the Obligate Nature and Biological Capacity of an Invasive Fungal Corn Pathogen.</title>
        <authorList>
            <person name="MacCready J.S."/>
            <person name="Roggenkamp E.M."/>
            <person name="Gdanetz K."/>
            <person name="Chilvers M.I."/>
        </authorList>
    </citation>
    <scope>NUCLEOTIDE SEQUENCE</scope>
    <source>
        <strain evidence="20">PM02</strain>
    </source>
</reference>
<comment type="catalytic activity">
    <reaction evidence="11">
        <text>L-arginyl-[protein] + 2 S-adenosyl-L-methionine = N(omega),N(omega)-dimethyl-L-arginyl-[protein] + 2 S-adenosyl-L-homocysteine + 2 H(+)</text>
        <dbReference type="Rhea" id="RHEA:48096"/>
        <dbReference type="Rhea" id="RHEA-COMP:10532"/>
        <dbReference type="Rhea" id="RHEA-COMP:11991"/>
        <dbReference type="ChEBI" id="CHEBI:15378"/>
        <dbReference type="ChEBI" id="CHEBI:29965"/>
        <dbReference type="ChEBI" id="CHEBI:57856"/>
        <dbReference type="ChEBI" id="CHEBI:59789"/>
        <dbReference type="ChEBI" id="CHEBI:61897"/>
        <dbReference type="EC" id="2.1.1.319"/>
    </reaction>
    <physiologicalReaction direction="left-to-right" evidence="11">
        <dbReference type="Rhea" id="RHEA:48097"/>
    </physiologicalReaction>
</comment>
<dbReference type="InterPro" id="IPR016024">
    <property type="entry name" value="ARM-type_fold"/>
</dbReference>
<dbReference type="Pfam" id="PF04871">
    <property type="entry name" value="Uso1_p115_C"/>
    <property type="match status" value="1"/>
</dbReference>
<comment type="catalytic activity">
    <reaction evidence="12">
        <text>L-arginyl-[protein] + S-adenosyl-L-methionine = N(omega)-methyl-L-arginyl-[protein] + S-adenosyl-L-homocysteine + H(+)</text>
        <dbReference type="Rhea" id="RHEA:48100"/>
        <dbReference type="Rhea" id="RHEA-COMP:10532"/>
        <dbReference type="Rhea" id="RHEA-COMP:11990"/>
        <dbReference type="ChEBI" id="CHEBI:15378"/>
        <dbReference type="ChEBI" id="CHEBI:29965"/>
        <dbReference type="ChEBI" id="CHEBI:57856"/>
        <dbReference type="ChEBI" id="CHEBI:59789"/>
        <dbReference type="ChEBI" id="CHEBI:65280"/>
    </reaction>
    <physiologicalReaction direction="left-to-right" evidence="12">
        <dbReference type="Rhea" id="RHEA:48101"/>
    </physiologicalReaction>
</comment>
<evidence type="ECO:0000313" key="21">
    <source>
        <dbReference type="Proteomes" id="UP001217918"/>
    </source>
</evidence>
<dbReference type="GO" id="GO:0005783">
    <property type="term" value="C:endoplasmic reticulum"/>
    <property type="evidence" value="ECO:0007669"/>
    <property type="project" value="TreeGrafter"/>
</dbReference>
<feature type="compositionally biased region" description="Basic and acidic residues" evidence="15">
    <location>
        <begin position="836"/>
        <end position="849"/>
    </location>
</feature>
<dbReference type="FunFam" id="2.70.160.11:FF:000016">
    <property type="entry name" value="Protein arginine methyltransferase RmtB"/>
    <property type="match status" value="1"/>
</dbReference>
<dbReference type="Gene3D" id="2.70.160.11">
    <property type="entry name" value="Hnrnp arginine n-methyltransferase1"/>
    <property type="match status" value="1"/>
</dbReference>
<dbReference type="SUPFAM" id="SSF48371">
    <property type="entry name" value="ARM repeat"/>
    <property type="match status" value="1"/>
</dbReference>
<evidence type="ECO:0000259" key="17">
    <source>
        <dbReference type="Pfam" id="PF04871"/>
    </source>
</evidence>
<dbReference type="PROSITE" id="PS51678">
    <property type="entry name" value="SAM_MT_PRMT"/>
    <property type="match status" value="1"/>
</dbReference>
<dbReference type="EC" id="2.1.1.319" evidence="3"/>
<dbReference type="Pfam" id="PF22528">
    <property type="entry name" value="PRMT_C"/>
    <property type="match status" value="1"/>
</dbReference>
<dbReference type="InterPro" id="IPR029063">
    <property type="entry name" value="SAM-dependent_MTases_sf"/>
</dbReference>
<evidence type="ECO:0000256" key="8">
    <source>
        <dbReference type="ARBA" id="ARBA00023034"/>
    </source>
</evidence>
<feature type="domain" description="Vesicle tethering protein Uso1/P115-like head" evidence="16">
    <location>
        <begin position="342"/>
        <end position="407"/>
    </location>
</feature>
<dbReference type="GO" id="GO:0048280">
    <property type="term" value="P:vesicle fusion with Golgi apparatus"/>
    <property type="evidence" value="ECO:0007669"/>
    <property type="project" value="InterPro"/>
</dbReference>
<dbReference type="InterPro" id="IPR011989">
    <property type="entry name" value="ARM-like"/>
</dbReference>
<dbReference type="GO" id="GO:0005634">
    <property type="term" value="C:nucleus"/>
    <property type="evidence" value="ECO:0007669"/>
    <property type="project" value="UniProtKB-SubCell"/>
</dbReference>
<keyword evidence="10" id="KW-0539">Nucleus</keyword>
<feature type="domain" description="Protein arginine N-methyltransferase" evidence="19">
    <location>
        <begin position="1260"/>
        <end position="1403"/>
    </location>
</feature>
<keyword evidence="6 13" id="KW-0808">Transferase</keyword>
<feature type="region of interest" description="Disordered" evidence="15">
    <location>
        <begin position="815"/>
        <end position="849"/>
    </location>
</feature>
<proteinExistence type="predicted"/>
<dbReference type="SUPFAM" id="SSF57667">
    <property type="entry name" value="beta-beta-alpha zinc fingers"/>
    <property type="match status" value="1"/>
</dbReference>
<dbReference type="InterPro" id="IPR025799">
    <property type="entry name" value="Arg_MeTrfase"/>
</dbReference>
<dbReference type="InterPro" id="IPR006953">
    <property type="entry name" value="Vesicle_Uso1_P115_head"/>
</dbReference>
<dbReference type="InterPro" id="IPR036236">
    <property type="entry name" value="Znf_C2H2_sf"/>
</dbReference>
<evidence type="ECO:0000256" key="12">
    <source>
        <dbReference type="ARBA" id="ARBA00049303"/>
    </source>
</evidence>
<evidence type="ECO:0000256" key="13">
    <source>
        <dbReference type="PROSITE-ProRule" id="PRU01015"/>
    </source>
</evidence>
<feature type="compositionally biased region" description="Basic and acidic residues" evidence="15">
    <location>
        <begin position="657"/>
        <end position="676"/>
    </location>
</feature>
<evidence type="ECO:0000256" key="6">
    <source>
        <dbReference type="ARBA" id="ARBA00022679"/>
    </source>
</evidence>
<gene>
    <name evidence="20" type="ORF">P8C59_005363</name>
</gene>
<evidence type="ECO:0000259" key="19">
    <source>
        <dbReference type="Pfam" id="PF22528"/>
    </source>
</evidence>
<keyword evidence="7 13" id="KW-0949">S-adenosyl-L-methionine</keyword>
<feature type="region of interest" description="Disordered" evidence="15">
    <location>
        <begin position="645"/>
        <end position="676"/>
    </location>
</feature>
<feature type="domain" description="Vesicle tethering protein Uso1/P115-like head" evidence="16">
    <location>
        <begin position="416"/>
        <end position="601"/>
    </location>
</feature>
<dbReference type="InterPro" id="IPR006955">
    <property type="entry name" value="Uso1_p115_C"/>
</dbReference>
<dbReference type="InterPro" id="IPR041698">
    <property type="entry name" value="Methyltransf_25"/>
</dbReference>
<feature type="compositionally biased region" description="Acidic residues" evidence="15">
    <location>
        <begin position="906"/>
        <end position="929"/>
    </location>
</feature>
<dbReference type="GO" id="GO:0006886">
    <property type="term" value="P:intracellular protein transport"/>
    <property type="evidence" value="ECO:0007669"/>
    <property type="project" value="InterPro"/>
</dbReference>
<evidence type="ECO:0000256" key="3">
    <source>
        <dbReference type="ARBA" id="ARBA00011925"/>
    </source>
</evidence>
<dbReference type="InterPro" id="IPR024095">
    <property type="entry name" value="Vesicle_P115"/>
</dbReference>
<dbReference type="CDD" id="cd02440">
    <property type="entry name" value="AdoMet_MTases"/>
    <property type="match status" value="1"/>
</dbReference>
<dbReference type="EMBL" id="JAQQPM010000004">
    <property type="protein sequence ID" value="KAK2070902.1"/>
    <property type="molecule type" value="Genomic_DNA"/>
</dbReference>